<feature type="compositionally biased region" description="Acidic residues" evidence="11">
    <location>
        <begin position="164"/>
        <end position="177"/>
    </location>
</feature>
<dbReference type="PANTHER" id="PTHR12866:SF2">
    <property type="entry name" value="UBIQUITIN-LIKE-CONJUGATING ENZYME ATG3"/>
    <property type="match status" value="1"/>
</dbReference>
<dbReference type="PANTHER" id="PTHR12866">
    <property type="entry name" value="UBIQUITIN-LIKE-CONJUGATING ENZYME ATG3"/>
    <property type="match status" value="1"/>
</dbReference>
<dbReference type="GO" id="GO:0044804">
    <property type="term" value="P:nucleophagy"/>
    <property type="evidence" value="ECO:0007669"/>
    <property type="project" value="TreeGrafter"/>
</dbReference>
<protein>
    <recommendedName>
        <fullName evidence="3">Autophagy-related protein 3</fullName>
    </recommendedName>
    <alternativeName>
        <fullName evidence="9 10">Autophagy-related E2-like conjugation enzyme ATG3</fullName>
    </alternativeName>
</protein>
<proteinExistence type="inferred from homology"/>
<dbReference type="GO" id="GO:0061723">
    <property type="term" value="P:glycophagy"/>
    <property type="evidence" value="ECO:0007669"/>
    <property type="project" value="TreeGrafter"/>
</dbReference>
<feature type="region of interest" description="Disordered" evidence="11">
    <location>
        <begin position="123"/>
        <end position="199"/>
    </location>
</feature>
<dbReference type="GO" id="GO:0000045">
    <property type="term" value="P:autophagosome assembly"/>
    <property type="evidence" value="ECO:0007669"/>
    <property type="project" value="TreeGrafter"/>
</dbReference>
<dbReference type="Pfam" id="PF03987">
    <property type="entry name" value="Autophagy_act_C"/>
    <property type="match status" value="1"/>
</dbReference>
<keyword evidence="8" id="KW-0072">Autophagy</keyword>
<reference evidence="12" key="1">
    <citation type="submission" date="2019-10" db="EMBL/GenBank/DDBJ databases">
        <authorList>
            <consortium name="DOE Joint Genome Institute"/>
            <person name="Kuo A."/>
            <person name="Miyauchi S."/>
            <person name="Kiss E."/>
            <person name="Drula E."/>
            <person name="Kohler A."/>
            <person name="Sanchez-Garcia M."/>
            <person name="Andreopoulos B."/>
            <person name="Barry K.W."/>
            <person name="Bonito G."/>
            <person name="Buee M."/>
            <person name="Carver A."/>
            <person name="Chen C."/>
            <person name="Cichocki N."/>
            <person name="Clum A."/>
            <person name="Culley D."/>
            <person name="Crous P.W."/>
            <person name="Fauchery L."/>
            <person name="Girlanda M."/>
            <person name="Hayes R."/>
            <person name="Keri Z."/>
            <person name="LaButti K."/>
            <person name="Lipzen A."/>
            <person name="Lombard V."/>
            <person name="Magnuson J."/>
            <person name="Maillard F."/>
            <person name="Morin E."/>
            <person name="Murat C."/>
            <person name="Nolan M."/>
            <person name="Ohm R."/>
            <person name="Pangilinan J."/>
            <person name="Pereira M."/>
            <person name="Perotto S."/>
            <person name="Peter M."/>
            <person name="Riley R."/>
            <person name="Sitrit Y."/>
            <person name="Stielow B."/>
            <person name="Szollosi G."/>
            <person name="Zifcakova L."/>
            <person name="Stursova M."/>
            <person name="Spatafora J.W."/>
            <person name="Tedersoo L."/>
            <person name="Vaario L.-M."/>
            <person name="Yamada A."/>
            <person name="Yan M."/>
            <person name="Wang P."/>
            <person name="Xu J."/>
            <person name="Bruns T."/>
            <person name="Baldrian P."/>
            <person name="Vilgalys R."/>
            <person name="Henrissat B."/>
            <person name="Grigoriev I.V."/>
            <person name="Hibbett D."/>
            <person name="Nagy L.G."/>
            <person name="Martin F.M."/>
        </authorList>
    </citation>
    <scope>NUCLEOTIDE SEQUENCE</scope>
    <source>
        <strain evidence="12">Prilba</strain>
    </source>
</reference>
<dbReference type="GO" id="GO:0015031">
    <property type="term" value="P:protein transport"/>
    <property type="evidence" value="ECO:0007669"/>
    <property type="project" value="UniProtKB-KW"/>
</dbReference>
<comment type="subcellular location">
    <subcellularLocation>
        <location evidence="1">Cytoplasm</location>
    </subcellularLocation>
</comment>
<dbReference type="Proteomes" id="UP000759537">
    <property type="component" value="Unassembled WGS sequence"/>
</dbReference>
<evidence type="ECO:0000256" key="4">
    <source>
        <dbReference type="ARBA" id="ARBA00022448"/>
    </source>
</evidence>
<evidence type="ECO:0000256" key="8">
    <source>
        <dbReference type="ARBA" id="ARBA00023006"/>
    </source>
</evidence>
<dbReference type="GO" id="GO:0000422">
    <property type="term" value="P:autophagy of mitochondrion"/>
    <property type="evidence" value="ECO:0007669"/>
    <property type="project" value="TreeGrafter"/>
</dbReference>
<evidence type="ECO:0000256" key="11">
    <source>
        <dbReference type="SAM" id="MobiDB-lite"/>
    </source>
</evidence>
<name>A0A9P5MZJ7_9AGAM</name>
<evidence type="ECO:0000256" key="1">
    <source>
        <dbReference type="ARBA" id="ARBA00004496"/>
    </source>
</evidence>
<keyword evidence="6" id="KW-0833">Ubl conjugation pathway</keyword>
<dbReference type="EMBL" id="WHVB01000005">
    <property type="protein sequence ID" value="KAF8482578.1"/>
    <property type="molecule type" value="Genomic_DNA"/>
</dbReference>
<evidence type="ECO:0000256" key="5">
    <source>
        <dbReference type="ARBA" id="ARBA00022490"/>
    </source>
</evidence>
<dbReference type="AlphaFoldDB" id="A0A9P5MZJ7"/>
<reference evidence="12" key="2">
    <citation type="journal article" date="2020" name="Nat. Commun.">
        <title>Large-scale genome sequencing of mycorrhizal fungi provides insights into the early evolution of symbiotic traits.</title>
        <authorList>
            <person name="Miyauchi S."/>
            <person name="Kiss E."/>
            <person name="Kuo A."/>
            <person name="Drula E."/>
            <person name="Kohler A."/>
            <person name="Sanchez-Garcia M."/>
            <person name="Morin E."/>
            <person name="Andreopoulos B."/>
            <person name="Barry K.W."/>
            <person name="Bonito G."/>
            <person name="Buee M."/>
            <person name="Carver A."/>
            <person name="Chen C."/>
            <person name="Cichocki N."/>
            <person name="Clum A."/>
            <person name="Culley D."/>
            <person name="Crous P.W."/>
            <person name="Fauchery L."/>
            <person name="Girlanda M."/>
            <person name="Hayes R.D."/>
            <person name="Keri Z."/>
            <person name="LaButti K."/>
            <person name="Lipzen A."/>
            <person name="Lombard V."/>
            <person name="Magnuson J."/>
            <person name="Maillard F."/>
            <person name="Murat C."/>
            <person name="Nolan M."/>
            <person name="Ohm R.A."/>
            <person name="Pangilinan J."/>
            <person name="Pereira M.F."/>
            <person name="Perotto S."/>
            <person name="Peter M."/>
            <person name="Pfister S."/>
            <person name="Riley R."/>
            <person name="Sitrit Y."/>
            <person name="Stielow J.B."/>
            <person name="Szollosi G."/>
            <person name="Zifcakova L."/>
            <person name="Stursova M."/>
            <person name="Spatafora J.W."/>
            <person name="Tedersoo L."/>
            <person name="Vaario L.M."/>
            <person name="Yamada A."/>
            <person name="Yan M."/>
            <person name="Wang P."/>
            <person name="Xu J."/>
            <person name="Bruns T."/>
            <person name="Baldrian P."/>
            <person name="Vilgalys R."/>
            <person name="Dunand C."/>
            <person name="Henrissat B."/>
            <person name="Grigoriev I.V."/>
            <person name="Hibbett D."/>
            <person name="Nagy L.G."/>
            <person name="Martin F.M."/>
        </authorList>
    </citation>
    <scope>NUCLEOTIDE SEQUENCE</scope>
    <source>
        <strain evidence="12">Prilba</strain>
    </source>
</reference>
<evidence type="ECO:0000313" key="12">
    <source>
        <dbReference type="EMBL" id="KAF8482578.1"/>
    </source>
</evidence>
<dbReference type="Gene3D" id="3.30.1460.50">
    <property type="match status" value="1"/>
</dbReference>
<evidence type="ECO:0000256" key="3">
    <source>
        <dbReference type="ARBA" id="ARBA00018067"/>
    </source>
</evidence>
<evidence type="ECO:0000256" key="10">
    <source>
        <dbReference type="ARBA" id="ARBA00033139"/>
    </source>
</evidence>
<accession>A0A9P5MZJ7</accession>
<keyword evidence="13" id="KW-1185">Reference proteome</keyword>
<dbReference type="OrthoDB" id="1584384at2759"/>
<evidence type="ECO:0000256" key="2">
    <source>
        <dbReference type="ARBA" id="ARBA00007683"/>
    </source>
</evidence>
<evidence type="ECO:0000256" key="9">
    <source>
        <dbReference type="ARBA" id="ARBA00032144"/>
    </source>
</evidence>
<dbReference type="GO" id="GO:0019776">
    <property type="term" value="F:Atg8-family ligase activity"/>
    <property type="evidence" value="ECO:0007669"/>
    <property type="project" value="TreeGrafter"/>
</dbReference>
<gene>
    <name evidence="12" type="ORF">DFH94DRAFT_728166</name>
</gene>
<sequence length="364" mass="40209">MHAIQQQYWAVRDYLSPVLKESKFREHGRITPEEFVAAGDFLAYKFPVWSWEAGDAPKARDYLPTSKQYMVTRGVPCLRRATSLAYTDADEDAERLLSFGDGSGAGNEADEWVETHAGRRANMDSAANPGVIDDIPDLDGPHEDGGISAGVANLSLTETPNLDDIPDMEEDLEEGDDAAAAPSRAPPPPPKNATVKEEETKNANLLSVRTYDVMITYDKYYQTPRIWLLGYDENGTPLVPDQIFQDVTAEHAFKTVTIEAFPHSSSLQAASVHPCKHASVMRKLIERMNAGVVEEQKLQRKAGAKDGKKKWLFKRSGGSGKDDKPAAAEEEEVEGLRVDFYLVVFLKFIASIVPTIEVDSTTAF</sequence>
<keyword evidence="4" id="KW-0813">Transport</keyword>
<keyword evidence="5" id="KW-0963">Cytoplasm</keyword>
<dbReference type="GO" id="GO:0000407">
    <property type="term" value="C:phagophore assembly site"/>
    <property type="evidence" value="ECO:0007669"/>
    <property type="project" value="TreeGrafter"/>
</dbReference>
<comment type="caution">
    <text evidence="12">The sequence shown here is derived from an EMBL/GenBank/DDBJ whole genome shotgun (WGS) entry which is preliminary data.</text>
</comment>
<evidence type="ECO:0000256" key="6">
    <source>
        <dbReference type="ARBA" id="ARBA00022786"/>
    </source>
</evidence>
<evidence type="ECO:0000256" key="7">
    <source>
        <dbReference type="ARBA" id="ARBA00022927"/>
    </source>
</evidence>
<dbReference type="InterPro" id="IPR007135">
    <property type="entry name" value="Atg3/Atg10"/>
</dbReference>
<comment type="similarity">
    <text evidence="2">Belongs to the ATG3 family.</text>
</comment>
<evidence type="ECO:0000313" key="13">
    <source>
        <dbReference type="Proteomes" id="UP000759537"/>
    </source>
</evidence>
<keyword evidence="7" id="KW-0653">Protein transport</keyword>
<dbReference type="GO" id="GO:0005829">
    <property type="term" value="C:cytosol"/>
    <property type="evidence" value="ECO:0007669"/>
    <property type="project" value="TreeGrafter"/>
</dbReference>
<organism evidence="12 13">
    <name type="scientific">Russula ochroleuca</name>
    <dbReference type="NCBI Taxonomy" id="152965"/>
    <lineage>
        <taxon>Eukaryota</taxon>
        <taxon>Fungi</taxon>
        <taxon>Dikarya</taxon>
        <taxon>Basidiomycota</taxon>
        <taxon>Agaricomycotina</taxon>
        <taxon>Agaricomycetes</taxon>
        <taxon>Russulales</taxon>
        <taxon>Russulaceae</taxon>
        <taxon>Russula</taxon>
    </lineage>
</organism>